<organism evidence="1">
    <name type="scientific">marine sediment metagenome</name>
    <dbReference type="NCBI Taxonomy" id="412755"/>
    <lineage>
        <taxon>unclassified sequences</taxon>
        <taxon>metagenomes</taxon>
        <taxon>ecological metagenomes</taxon>
    </lineage>
</organism>
<comment type="caution">
    <text evidence="1">The sequence shown here is derived from an EMBL/GenBank/DDBJ whole genome shotgun (WGS) entry which is preliminary data.</text>
</comment>
<sequence>WEEDRGKNYEYNGITWERIFPAIDRVAHGGLVIIDVIHNEVHSEHLWSAPFYETLASGSASVLLLETPGSATATIHFIASFSSSGAGVLIFTEAPNATVGTVVTSYNHYRPRYGTAELSVTHSGAVTTTGTIFEPIAIGTAAPPIRIGGASGLHDEWVLDHSARYLLQFVCSAASIVAWNPLWYEEEEY</sequence>
<evidence type="ECO:0000313" key="1">
    <source>
        <dbReference type="EMBL" id="GAG41827.1"/>
    </source>
</evidence>
<reference evidence="1" key="1">
    <citation type="journal article" date="2014" name="Front. Microbiol.">
        <title>High frequency of phylogenetically diverse reductive dehalogenase-homologous genes in deep subseafloor sedimentary metagenomes.</title>
        <authorList>
            <person name="Kawai M."/>
            <person name="Futagami T."/>
            <person name="Toyoda A."/>
            <person name="Takaki Y."/>
            <person name="Nishi S."/>
            <person name="Hori S."/>
            <person name="Arai W."/>
            <person name="Tsubouchi T."/>
            <person name="Morono Y."/>
            <person name="Uchiyama I."/>
            <person name="Ito T."/>
            <person name="Fujiyama A."/>
            <person name="Inagaki F."/>
            <person name="Takami H."/>
        </authorList>
    </citation>
    <scope>NUCLEOTIDE SEQUENCE</scope>
    <source>
        <strain evidence="1">Expedition CK06-06</strain>
    </source>
</reference>
<gene>
    <name evidence="1" type="ORF">S01H1_62684</name>
</gene>
<name>X0Y393_9ZZZZ</name>
<proteinExistence type="predicted"/>
<accession>X0Y393</accession>
<dbReference type="AlphaFoldDB" id="X0Y393"/>
<protein>
    <submittedName>
        <fullName evidence="1">Uncharacterized protein</fullName>
    </submittedName>
</protein>
<feature type="non-terminal residue" evidence="1">
    <location>
        <position position="1"/>
    </location>
</feature>
<dbReference type="EMBL" id="BARS01041194">
    <property type="protein sequence ID" value="GAG41827.1"/>
    <property type="molecule type" value="Genomic_DNA"/>
</dbReference>